<dbReference type="STRING" id="1048983.EL17_03880"/>
<dbReference type="eggNOG" id="COG2091">
    <property type="taxonomic scope" value="Bacteria"/>
</dbReference>
<dbReference type="Pfam" id="PF01648">
    <property type="entry name" value="ACPS"/>
    <property type="match status" value="1"/>
</dbReference>
<dbReference type="OrthoDB" id="1190494at2"/>
<organism evidence="3 4">
    <name type="scientific">Anditalea andensis</name>
    <dbReference type="NCBI Taxonomy" id="1048983"/>
    <lineage>
        <taxon>Bacteria</taxon>
        <taxon>Pseudomonadati</taxon>
        <taxon>Bacteroidota</taxon>
        <taxon>Cytophagia</taxon>
        <taxon>Cytophagales</taxon>
        <taxon>Cytophagaceae</taxon>
        <taxon>Anditalea</taxon>
    </lineage>
</organism>
<protein>
    <submittedName>
        <fullName evidence="3">4-phosphopantetheinyl transferase</fullName>
    </submittedName>
</protein>
<dbReference type="EMBL" id="JMIH01000014">
    <property type="protein sequence ID" value="KEO74828.1"/>
    <property type="molecule type" value="Genomic_DNA"/>
</dbReference>
<sequence>MQTKIEKISAFSALAIKNIHGIEDEVLDFLSFREKLSYANISHADKKQEWKGARLAIKEALDCISLPYPGFFKDEHGKSHSMNDYGYVSLTHTLGLAAAIFHRDMPVGIDLDFVRDKVIRLGPKFLDPAEIEFLNNDHLLYTIAWSVKESIFKCQGKKGISLRQNILLQPFTKDDHVVHGKIYGSEHIDHHYQVQVEVENDVVLSYTIW</sequence>
<evidence type="ECO:0000313" key="3">
    <source>
        <dbReference type="EMBL" id="KEO74828.1"/>
    </source>
</evidence>
<keyword evidence="1 3" id="KW-0808">Transferase</keyword>
<name>A0A074L4N8_9BACT</name>
<comment type="caution">
    <text evidence="3">The sequence shown here is derived from an EMBL/GenBank/DDBJ whole genome shotgun (WGS) entry which is preliminary data.</text>
</comment>
<dbReference type="GO" id="GO:0000287">
    <property type="term" value="F:magnesium ion binding"/>
    <property type="evidence" value="ECO:0007669"/>
    <property type="project" value="InterPro"/>
</dbReference>
<dbReference type="GO" id="GO:0008897">
    <property type="term" value="F:holo-[acyl-carrier-protein] synthase activity"/>
    <property type="evidence" value="ECO:0007669"/>
    <property type="project" value="InterPro"/>
</dbReference>
<reference evidence="3 4" key="1">
    <citation type="submission" date="2014-04" db="EMBL/GenBank/DDBJ databases">
        <title>Characterization and application of a salt tolerant electro-active bacterium.</title>
        <authorList>
            <person name="Yang L."/>
            <person name="Wei S."/>
            <person name="Tay Q.X.M."/>
        </authorList>
    </citation>
    <scope>NUCLEOTIDE SEQUENCE [LARGE SCALE GENOMIC DNA]</scope>
    <source>
        <strain evidence="3 4">LY1</strain>
    </source>
</reference>
<keyword evidence="4" id="KW-1185">Reference proteome</keyword>
<evidence type="ECO:0000313" key="4">
    <source>
        <dbReference type="Proteomes" id="UP000027821"/>
    </source>
</evidence>
<accession>A0A074L4N8</accession>
<dbReference type="SUPFAM" id="SSF56214">
    <property type="entry name" value="4'-phosphopantetheinyl transferase"/>
    <property type="match status" value="1"/>
</dbReference>
<gene>
    <name evidence="3" type="ORF">EL17_03880</name>
</gene>
<evidence type="ECO:0000259" key="2">
    <source>
        <dbReference type="Pfam" id="PF01648"/>
    </source>
</evidence>
<dbReference type="InterPro" id="IPR008278">
    <property type="entry name" value="4-PPantetheinyl_Trfase_dom"/>
</dbReference>
<evidence type="ECO:0000256" key="1">
    <source>
        <dbReference type="ARBA" id="ARBA00022679"/>
    </source>
</evidence>
<dbReference type="Gene3D" id="3.90.470.20">
    <property type="entry name" value="4'-phosphopantetheinyl transferase domain"/>
    <property type="match status" value="2"/>
</dbReference>
<dbReference type="InterPro" id="IPR037143">
    <property type="entry name" value="4-PPantetheinyl_Trfase_dom_sf"/>
</dbReference>
<proteinExistence type="predicted"/>
<dbReference type="RefSeq" id="WP_035071102.1">
    <property type="nucleotide sequence ID" value="NZ_JMIH01000014.1"/>
</dbReference>
<dbReference type="AlphaFoldDB" id="A0A074L4N8"/>
<feature type="domain" description="4'-phosphopantetheinyl transferase" evidence="2">
    <location>
        <begin position="106"/>
        <end position="204"/>
    </location>
</feature>
<dbReference type="Proteomes" id="UP000027821">
    <property type="component" value="Unassembled WGS sequence"/>
</dbReference>